<dbReference type="GO" id="GO:0016150">
    <property type="term" value="F:translation release factor activity, codon nonspecific"/>
    <property type="evidence" value="ECO:0007669"/>
    <property type="project" value="TreeGrafter"/>
</dbReference>
<dbReference type="SUPFAM" id="SSF110916">
    <property type="entry name" value="Peptidyl-tRNA hydrolase domain-like"/>
    <property type="match status" value="1"/>
</dbReference>
<dbReference type="AlphaFoldDB" id="A0A0C3D9K7"/>
<evidence type="ECO:0000313" key="4">
    <source>
        <dbReference type="Proteomes" id="UP000053989"/>
    </source>
</evidence>
<dbReference type="PANTHER" id="PTHR11075:SF54">
    <property type="entry name" value="LARGE RIBOSOMAL SUBUNIT PROTEIN ML62"/>
    <property type="match status" value="1"/>
</dbReference>
<dbReference type="EMBL" id="KN822101">
    <property type="protein sequence ID" value="KIM57420.1"/>
    <property type="molecule type" value="Genomic_DNA"/>
</dbReference>
<dbReference type="FunCoup" id="A0A0C3D9K7">
    <property type="interactions" value="118"/>
</dbReference>
<reference evidence="3 4" key="1">
    <citation type="submission" date="2014-04" db="EMBL/GenBank/DDBJ databases">
        <authorList>
            <consortium name="DOE Joint Genome Institute"/>
            <person name="Kuo A."/>
            <person name="Kohler A."/>
            <person name="Nagy L.G."/>
            <person name="Floudas D."/>
            <person name="Copeland A."/>
            <person name="Barry K.W."/>
            <person name="Cichocki N."/>
            <person name="Veneault-Fourrey C."/>
            <person name="LaButti K."/>
            <person name="Lindquist E.A."/>
            <person name="Lipzen A."/>
            <person name="Lundell T."/>
            <person name="Morin E."/>
            <person name="Murat C."/>
            <person name="Sun H."/>
            <person name="Tunlid A."/>
            <person name="Henrissat B."/>
            <person name="Grigoriev I.V."/>
            <person name="Hibbett D.S."/>
            <person name="Martin F."/>
            <person name="Nordberg H.P."/>
            <person name="Cantor M.N."/>
            <person name="Hua S.X."/>
        </authorList>
    </citation>
    <scope>NUCLEOTIDE SEQUENCE [LARGE SCALE GENOMIC DNA]</scope>
    <source>
        <strain evidence="3 4">Foug A</strain>
    </source>
</reference>
<dbReference type="Pfam" id="PF00472">
    <property type="entry name" value="RF-1"/>
    <property type="match status" value="1"/>
</dbReference>
<proteinExistence type="predicted"/>
<protein>
    <recommendedName>
        <fullName evidence="2">Prokaryotic-type class I peptide chain release factors domain-containing protein</fullName>
    </recommendedName>
</protein>
<accession>A0A0C3D9K7</accession>
<organism evidence="3 4">
    <name type="scientific">Scleroderma citrinum Foug A</name>
    <dbReference type="NCBI Taxonomy" id="1036808"/>
    <lineage>
        <taxon>Eukaryota</taxon>
        <taxon>Fungi</taxon>
        <taxon>Dikarya</taxon>
        <taxon>Basidiomycota</taxon>
        <taxon>Agaricomycotina</taxon>
        <taxon>Agaricomycetes</taxon>
        <taxon>Agaricomycetidae</taxon>
        <taxon>Boletales</taxon>
        <taxon>Sclerodermatineae</taxon>
        <taxon>Sclerodermataceae</taxon>
        <taxon>Scleroderma</taxon>
    </lineage>
</organism>
<dbReference type="GO" id="GO:0004045">
    <property type="term" value="F:peptidyl-tRNA hydrolase activity"/>
    <property type="evidence" value="ECO:0007669"/>
    <property type="project" value="TreeGrafter"/>
</dbReference>
<dbReference type="STRING" id="1036808.A0A0C3D9K7"/>
<dbReference type="Proteomes" id="UP000053989">
    <property type="component" value="Unassembled WGS sequence"/>
</dbReference>
<feature type="region of interest" description="Disordered" evidence="1">
    <location>
        <begin position="157"/>
        <end position="182"/>
    </location>
</feature>
<dbReference type="GO" id="GO:0070126">
    <property type="term" value="P:mitochondrial translational termination"/>
    <property type="evidence" value="ECO:0007669"/>
    <property type="project" value="TreeGrafter"/>
</dbReference>
<dbReference type="PROSITE" id="PS00745">
    <property type="entry name" value="RF_PROK_I"/>
    <property type="match status" value="1"/>
</dbReference>
<dbReference type="Gene3D" id="3.30.160.20">
    <property type="match status" value="1"/>
</dbReference>
<evidence type="ECO:0000259" key="2">
    <source>
        <dbReference type="PROSITE" id="PS00745"/>
    </source>
</evidence>
<feature type="domain" description="Prokaryotic-type class I peptide chain release factors" evidence="2">
    <location>
        <begin position="58"/>
        <end position="74"/>
    </location>
</feature>
<feature type="compositionally biased region" description="Basic residues" evidence="1">
    <location>
        <begin position="162"/>
        <end position="182"/>
    </location>
</feature>
<dbReference type="GO" id="GO:0005762">
    <property type="term" value="C:mitochondrial large ribosomal subunit"/>
    <property type="evidence" value="ECO:0007669"/>
    <property type="project" value="TreeGrafter"/>
</dbReference>
<dbReference type="HOGENOM" id="CLU_089470_0_1_1"/>
<dbReference type="OrthoDB" id="270639at2759"/>
<evidence type="ECO:0000313" key="3">
    <source>
        <dbReference type="EMBL" id="KIM57420.1"/>
    </source>
</evidence>
<dbReference type="InterPro" id="IPR052104">
    <property type="entry name" value="Mito_Release_Factor_mL62"/>
</dbReference>
<name>A0A0C3D9K7_9AGAM</name>
<sequence length="182" mass="20650">MMQGFPLSRRFLHSTLPSPPLVSSLTTSEHARDARRWLTQFREAGTVPKHLVELTFSRSSGPGGQNVNRVATKVTARCPLNVPWIPLWAHECLMRSPYYVKSSDSLLITSSASRSQALNVDDTLAKLHHLVTNCASRLIPTSTTKEQRQHVVALQKTEAQRRMKQKNHRSAVKRSRSRKDWD</sequence>
<evidence type="ECO:0000256" key="1">
    <source>
        <dbReference type="SAM" id="MobiDB-lite"/>
    </source>
</evidence>
<keyword evidence="4" id="KW-1185">Reference proteome</keyword>
<dbReference type="PANTHER" id="PTHR11075">
    <property type="entry name" value="PEPTIDE CHAIN RELEASE FACTOR"/>
    <property type="match status" value="1"/>
</dbReference>
<dbReference type="InParanoid" id="A0A0C3D9K7"/>
<dbReference type="InterPro" id="IPR000352">
    <property type="entry name" value="Pep_chain_release_fac_I"/>
</dbReference>
<reference evidence="4" key="2">
    <citation type="submission" date="2015-01" db="EMBL/GenBank/DDBJ databases">
        <title>Evolutionary Origins and Diversification of the Mycorrhizal Mutualists.</title>
        <authorList>
            <consortium name="DOE Joint Genome Institute"/>
            <consortium name="Mycorrhizal Genomics Consortium"/>
            <person name="Kohler A."/>
            <person name="Kuo A."/>
            <person name="Nagy L.G."/>
            <person name="Floudas D."/>
            <person name="Copeland A."/>
            <person name="Barry K.W."/>
            <person name="Cichocki N."/>
            <person name="Veneault-Fourrey C."/>
            <person name="LaButti K."/>
            <person name="Lindquist E.A."/>
            <person name="Lipzen A."/>
            <person name="Lundell T."/>
            <person name="Morin E."/>
            <person name="Murat C."/>
            <person name="Riley R."/>
            <person name="Ohm R."/>
            <person name="Sun H."/>
            <person name="Tunlid A."/>
            <person name="Henrissat B."/>
            <person name="Grigoriev I.V."/>
            <person name="Hibbett D.S."/>
            <person name="Martin F."/>
        </authorList>
    </citation>
    <scope>NUCLEOTIDE SEQUENCE [LARGE SCALE GENOMIC DNA]</scope>
    <source>
        <strain evidence="4">Foug A</strain>
    </source>
</reference>
<gene>
    <name evidence="3" type="ORF">SCLCIDRAFT_1136015</name>
</gene>